<reference evidence="2" key="3">
    <citation type="submission" date="2025-09" db="UniProtKB">
        <authorList>
            <consortium name="Ensembl"/>
        </authorList>
    </citation>
    <scope>IDENTIFICATION</scope>
</reference>
<keyword evidence="1" id="KW-0472">Membrane</keyword>
<keyword evidence="1" id="KW-1133">Transmembrane helix</keyword>
<reference evidence="2" key="2">
    <citation type="submission" date="2025-08" db="UniProtKB">
        <authorList>
            <consortium name="Ensembl"/>
        </authorList>
    </citation>
    <scope>IDENTIFICATION</scope>
</reference>
<sequence>MPGTDAGHLTQTTMGLARKLLCVPTFCVAFLTLVSMTLGDTDDVDHLILTENSVDGHCLLQLLTGPVHLISNGTSIQLHLHEVSLLLPQGQLPLKVTDTNLCVGNDADDLAVFLHGSKVLLQLLLSLLILPFLAVLGEGLLLGLVPEILVEATLAFITDMLSKDGLEGTQTTWGVDVTNNSNHHHGRSLHNTRPVDLTDDVSHARLVAQEGRQVHGFAGVILGEALGLTTMTPAPLAGQEAQGSVSRSRKFTVRLLGEMKVAFEQL</sequence>
<dbReference type="InParanoid" id="A0A672YVB2"/>
<proteinExistence type="predicted"/>
<evidence type="ECO:0000313" key="3">
    <source>
        <dbReference type="Proteomes" id="UP000472271"/>
    </source>
</evidence>
<dbReference type="Proteomes" id="UP000472271">
    <property type="component" value="Chromosome 8"/>
</dbReference>
<keyword evidence="1" id="KW-0812">Transmembrane</keyword>
<reference evidence="2" key="1">
    <citation type="submission" date="2019-06" db="EMBL/GenBank/DDBJ databases">
        <authorList>
            <consortium name="Wellcome Sanger Institute Data Sharing"/>
        </authorList>
    </citation>
    <scope>NUCLEOTIDE SEQUENCE [LARGE SCALE GENOMIC DNA]</scope>
</reference>
<protein>
    <submittedName>
        <fullName evidence="2">Uncharacterized protein</fullName>
    </submittedName>
</protein>
<name>A0A672YVB2_9TELE</name>
<organism evidence="2 3">
    <name type="scientific">Sphaeramia orbicularis</name>
    <name type="common">orbiculate cardinalfish</name>
    <dbReference type="NCBI Taxonomy" id="375764"/>
    <lineage>
        <taxon>Eukaryota</taxon>
        <taxon>Metazoa</taxon>
        <taxon>Chordata</taxon>
        <taxon>Craniata</taxon>
        <taxon>Vertebrata</taxon>
        <taxon>Euteleostomi</taxon>
        <taxon>Actinopterygii</taxon>
        <taxon>Neopterygii</taxon>
        <taxon>Teleostei</taxon>
        <taxon>Neoteleostei</taxon>
        <taxon>Acanthomorphata</taxon>
        <taxon>Gobiaria</taxon>
        <taxon>Kurtiformes</taxon>
        <taxon>Apogonoidei</taxon>
        <taxon>Apogonidae</taxon>
        <taxon>Apogoninae</taxon>
        <taxon>Sphaeramia</taxon>
    </lineage>
</organism>
<dbReference type="Ensembl" id="ENSSORT00005008822.1">
    <property type="protein sequence ID" value="ENSSORP00005008523.1"/>
    <property type="gene ID" value="ENSSORG00005004728.1"/>
</dbReference>
<feature type="transmembrane region" description="Helical" evidence="1">
    <location>
        <begin position="119"/>
        <end position="145"/>
    </location>
</feature>
<evidence type="ECO:0000256" key="1">
    <source>
        <dbReference type="SAM" id="Phobius"/>
    </source>
</evidence>
<keyword evidence="3" id="KW-1185">Reference proteome</keyword>
<feature type="transmembrane region" description="Helical" evidence="1">
    <location>
        <begin position="20"/>
        <end position="39"/>
    </location>
</feature>
<accession>A0A672YVB2</accession>
<dbReference type="AlphaFoldDB" id="A0A672YVB2"/>
<evidence type="ECO:0000313" key="2">
    <source>
        <dbReference type="Ensembl" id="ENSSORP00005008523.1"/>
    </source>
</evidence>